<dbReference type="InterPro" id="IPR011330">
    <property type="entry name" value="Glyco_hydro/deAcase_b/a-brl"/>
</dbReference>
<evidence type="ECO:0000313" key="5">
    <source>
        <dbReference type="EMBL" id="CEG61960.1"/>
    </source>
</evidence>
<accession>A0A098GJ10</accession>
<keyword evidence="3" id="KW-0732">Signal</keyword>
<keyword evidence="8" id="KW-1185">Reference proteome</keyword>
<dbReference type="InterPro" id="IPR002509">
    <property type="entry name" value="NODB_dom"/>
</dbReference>
<dbReference type="AlphaFoldDB" id="A0A098GJ10"/>
<dbReference type="PANTHER" id="PTHR10587">
    <property type="entry name" value="GLYCOSYL TRANSFERASE-RELATED"/>
    <property type="match status" value="1"/>
</dbReference>
<dbReference type="InterPro" id="IPR050248">
    <property type="entry name" value="Polysacc_deacetylase_ArnD"/>
</dbReference>
<dbReference type="Gene3D" id="3.20.20.370">
    <property type="entry name" value="Glycoside hydrolase/deacetylase"/>
    <property type="match status" value="1"/>
</dbReference>
<dbReference type="EMBL" id="LN614830">
    <property type="protein sequence ID" value="CEG61960.1"/>
    <property type="molecule type" value="Genomic_DNA"/>
</dbReference>
<gene>
    <name evidence="5" type="ORF">LMI_2707</name>
    <name evidence="6" type="ORF">SAMN02982997_02469</name>
</gene>
<organism evidence="5 7">
    <name type="scientific">Legionella micdadei</name>
    <name type="common">Tatlockia micdadei</name>
    <dbReference type="NCBI Taxonomy" id="451"/>
    <lineage>
        <taxon>Bacteria</taxon>
        <taxon>Pseudomonadati</taxon>
        <taxon>Pseudomonadota</taxon>
        <taxon>Gammaproteobacteria</taxon>
        <taxon>Legionellales</taxon>
        <taxon>Legionellaceae</taxon>
        <taxon>Legionella</taxon>
    </lineage>
</organism>
<evidence type="ECO:0000313" key="8">
    <source>
        <dbReference type="Proteomes" id="UP000182998"/>
    </source>
</evidence>
<dbReference type="Proteomes" id="UP000182998">
    <property type="component" value="Unassembled WGS sequence"/>
</dbReference>
<name>A0A098GJ10_LEGMI</name>
<keyword evidence="2" id="KW-0378">Hydrolase</keyword>
<keyword evidence="1" id="KW-0479">Metal-binding</keyword>
<evidence type="ECO:0000256" key="3">
    <source>
        <dbReference type="SAM" id="SignalP"/>
    </source>
</evidence>
<dbReference type="GO" id="GO:0046872">
    <property type="term" value="F:metal ion binding"/>
    <property type="evidence" value="ECO:0007669"/>
    <property type="project" value="UniProtKB-KW"/>
</dbReference>
<dbReference type="PROSITE" id="PS51677">
    <property type="entry name" value="NODB"/>
    <property type="match status" value="1"/>
</dbReference>
<dbReference type="GO" id="GO:0016020">
    <property type="term" value="C:membrane"/>
    <property type="evidence" value="ECO:0007669"/>
    <property type="project" value="TreeGrafter"/>
</dbReference>
<proteinExistence type="predicted"/>
<dbReference type="GO" id="GO:0005975">
    <property type="term" value="P:carbohydrate metabolic process"/>
    <property type="evidence" value="ECO:0007669"/>
    <property type="project" value="InterPro"/>
</dbReference>
<dbReference type="Proteomes" id="UP000032414">
    <property type="component" value="Chromosome I"/>
</dbReference>
<evidence type="ECO:0000313" key="6">
    <source>
        <dbReference type="EMBL" id="SCY67636.1"/>
    </source>
</evidence>
<reference evidence="5" key="1">
    <citation type="submission" date="2014-09" db="EMBL/GenBank/DDBJ databases">
        <authorList>
            <person name="GOMEZ-VALERO Laura"/>
        </authorList>
    </citation>
    <scope>NUCLEOTIDE SEQUENCE</scope>
    <source>
        <strain evidence="5">ATCC33218</strain>
    </source>
</reference>
<dbReference type="STRING" id="451.B6N58_02690"/>
<dbReference type="EMBL" id="FMVN01000013">
    <property type="protein sequence ID" value="SCY67636.1"/>
    <property type="molecule type" value="Genomic_DNA"/>
</dbReference>
<dbReference type="HOGENOM" id="CLU_071828_0_0_6"/>
<evidence type="ECO:0000256" key="1">
    <source>
        <dbReference type="ARBA" id="ARBA00022723"/>
    </source>
</evidence>
<sequence length="289" mass="33745">MIKFLIFYASLFSSFCFAQEREIAITIDDLPLVASKMNTLHDQLLAMERFSNIIRALVEFKVPATGFVIAGAIERGQWHFLEQFRHAGFKLGNHTYSHYNLNKMGAEEYIADIDRADKILASIISEPKYFRYPYLAEGDSISKEKVENYLSHHHYTIAPVTIDSRDYDFNALIYKIPFHLREYYIKGLKPFYLIYVWRQTLQAEKRAEEEGQGTRQILLLHANLLNSYLLKDVLELYQKNGYKFISLSEALENPAPLLTVPTAEERRKMKLENKLLLNNPHYPQLLNIQ</sequence>
<evidence type="ECO:0000313" key="7">
    <source>
        <dbReference type="Proteomes" id="UP000032414"/>
    </source>
</evidence>
<dbReference type="PATRIC" id="fig|451.8.peg.2559"/>
<feature type="signal peptide" evidence="3">
    <location>
        <begin position="1"/>
        <end position="18"/>
    </location>
</feature>
<evidence type="ECO:0000259" key="4">
    <source>
        <dbReference type="PROSITE" id="PS51677"/>
    </source>
</evidence>
<dbReference type="KEGG" id="tmc:LMI_2707"/>
<dbReference type="SUPFAM" id="SSF88713">
    <property type="entry name" value="Glycoside hydrolase/deacetylase"/>
    <property type="match status" value="1"/>
</dbReference>
<feature type="domain" description="NodB homology" evidence="4">
    <location>
        <begin position="21"/>
        <end position="245"/>
    </location>
</feature>
<feature type="chain" id="PRO_5009750849" evidence="3">
    <location>
        <begin position="19"/>
        <end position="289"/>
    </location>
</feature>
<evidence type="ECO:0000256" key="2">
    <source>
        <dbReference type="ARBA" id="ARBA00022801"/>
    </source>
</evidence>
<dbReference type="RefSeq" id="WP_045100110.1">
    <property type="nucleotide sequence ID" value="NZ_CP020614.1"/>
</dbReference>
<reference evidence="7" key="2">
    <citation type="submission" date="2014-09" db="EMBL/GenBank/DDBJ databases">
        <authorList>
            <person name="Gomez-Valero L."/>
        </authorList>
    </citation>
    <scope>NUCLEOTIDE SEQUENCE [LARGE SCALE GENOMIC DNA]</scope>
    <source>
        <strain evidence="7">ATCC33218</strain>
    </source>
</reference>
<dbReference type="PANTHER" id="PTHR10587:SF133">
    <property type="entry name" value="CHITIN DEACETYLASE 1-RELATED"/>
    <property type="match status" value="1"/>
</dbReference>
<dbReference type="GO" id="GO:0016810">
    <property type="term" value="F:hydrolase activity, acting on carbon-nitrogen (but not peptide) bonds"/>
    <property type="evidence" value="ECO:0007669"/>
    <property type="project" value="InterPro"/>
</dbReference>
<reference evidence="6 8" key="3">
    <citation type="submission" date="2016-10" db="EMBL/GenBank/DDBJ databases">
        <authorList>
            <person name="Varghese N."/>
            <person name="Submissions S."/>
        </authorList>
    </citation>
    <scope>NUCLEOTIDE SEQUENCE [LARGE SCALE GENOMIC DNA]</scope>
    <source>
        <strain evidence="6 8">ATCC 33218</strain>
    </source>
</reference>
<dbReference type="OrthoDB" id="115239at2"/>
<protein>
    <submittedName>
        <fullName evidence="5">Polysaccharide deacetylase</fullName>
    </submittedName>
</protein>
<dbReference type="Pfam" id="PF01522">
    <property type="entry name" value="Polysacc_deac_1"/>
    <property type="match status" value="1"/>
</dbReference>